<evidence type="ECO:0000313" key="6">
    <source>
        <dbReference type="EMBL" id="ALC16349.1"/>
    </source>
</evidence>
<feature type="transmembrane region" description="Helical" evidence="4">
    <location>
        <begin position="137"/>
        <end position="156"/>
    </location>
</feature>
<feature type="transmembrane region" description="Helical" evidence="4">
    <location>
        <begin position="380"/>
        <end position="398"/>
    </location>
</feature>
<feature type="transmembrane region" description="Helical" evidence="4">
    <location>
        <begin position="319"/>
        <end position="343"/>
    </location>
</feature>
<feature type="transmembrane region" description="Helical" evidence="4">
    <location>
        <begin position="277"/>
        <end position="295"/>
    </location>
</feature>
<feature type="transmembrane region" description="Helical" evidence="4">
    <location>
        <begin position="23"/>
        <end position="42"/>
    </location>
</feature>
<organism evidence="6 7">
    <name type="scientific">Desulfuromonas soudanensis</name>
    <dbReference type="NCBI Taxonomy" id="1603606"/>
    <lineage>
        <taxon>Bacteria</taxon>
        <taxon>Pseudomonadati</taxon>
        <taxon>Thermodesulfobacteriota</taxon>
        <taxon>Desulfuromonadia</taxon>
        <taxon>Desulfuromonadales</taxon>
        <taxon>Desulfuromonadaceae</taxon>
        <taxon>Desulfuromonas</taxon>
    </lineage>
</organism>
<dbReference type="STRING" id="1603606.DSOUD_1570"/>
<feature type="transmembrane region" description="Helical" evidence="4">
    <location>
        <begin position="418"/>
        <end position="436"/>
    </location>
</feature>
<sequence length="501" mass="54347">MFDNLLEIKGLGPLLRSPWPWRLVRLAGLLVLLAMTAYGWHHHAIPGVEVADPLMYTNFASYFFWVLWMMGVVFLALLMGRAWCTVCPLGWINGLIARLGLNRPLPSWLDNFVPVTLALIALQLAVYFLAIHRFPDYTAALLALMLLLAVGAGLIFRKRSFCTLFCPAGAVFGLYARVAPFQLRVRDGEVCNACESKNCVSGAPLQKRLTLGSAVLTWQGHRADCPADLVLAGIEESATCSLCLHCVQNCDNDNIVLGRRPWLADLGRGGLRPSETLFFLVLLGMVTANFSKVYVDLREVIFWAPQQAAVLLGWASGGYYLLTALWVALVFPLLLLLPGYLVLRLGELQVETLPVSSSAPPAPAAAAPHRSGFWNTLGELALPLIPMVLSAHVVLAVVKLNAKGGYLPFVMADPSGVKSYLAISVMNTVAAPGVLIPLDILKWLALALLIGGYLLALAGTRRAAASLGGEKVKTYLLAAMVPVTLVAAIYGSTLFTWLFIR</sequence>
<feature type="domain" description="4Fe-4S ferredoxin-type" evidence="5">
    <location>
        <begin position="141"/>
        <end position="179"/>
    </location>
</feature>
<dbReference type="EMBL" id="CP010802">
    <property type="protein sequence ID" value="ALC16349.1"/>
    <property type="molecule type" value="Genomic_DNA"/>
</dbReference>
<dbReference type="GO" id="GO:0005886">
    <property type="term" value="C:plasma membrane"/>
    <property type="evidence" value="ECO:0007669"/>
    <property type="project" value="UniProtKB-SubCell"/>
</dbReference>
<feature type="transmembrane region" description="Helical" evidence="4">
    <location>
        <begin position="475"/>
        <end position="500"/>
    </location>
</feature>
<dbReference type="PANTHER" id="PTHR30224">
    <property type="entry name" value="ELECTRON TRANSPORT PROTEIN"/>
    <property type="match status" value="1"/>
</dbReference>
<evidence type="ECO:0000256" key="4">
    <source>
        <dbReference type="SAM" id="Phobius"/>
    </source>
</evidence>
<feature type="transmembrane region" description="Helical" evidence="4">
    <location>
        <begin position="443"/>
        <end position="463"/>
    </location>
</feature>
<protein>
    <recommendedName>
        <fullName evidence="5">4Fe-4S ferredoxin-type domain-containing protein</fullName>
    </recommendedName>
</protein>
<feature type="transmembrane region" description="Helical" evidence="4">
    <location>
        <begin position="112"/>
        <end position="131"/>
    </location>
</feature>
<proteinExistence type="predicted"/>
<gene>
    <name evidence="6" type="ORF">DSOUD_1570</name>
</gene>
<evidence type="ECO:0000256" key="1">
    <source>
        <dbReference type="ARBA" id="ARBA00004236"/>
    </source>
</evidence>
<dbReference type="RefSeq" id="WP_053550464.1">
    <property type="nucleotide sequence ID" value="NZ_CP010802.1"/>
</dbReference>
<dbReference type="KEGG" id="des:DSOUD_1570"/>
<keyword evidence="2" id="KW-1003">Cell membrane</keyword>
<keyword evidence="4" id="KW-1133">Transmembrane helix</keyword>
<dbReference type="PATRIC" id="fig|1603606.3.peg.1711"/>
<dbReference type="InterPro" id="IPR052378">
    <property type="entry name" value="NosR_regulator"/>
</dbReference>
<dbReference type="Proteomes" id="UP000057158">
    <property type="component" value="Chromosome"/>
</dbReference>
<evidence type="ECO:0000256" key="2">
    <source>
        <dbReference type="ARBA" id="ARBA00022475"/>
    </source>
</evidence>
<reference evidence="6 7" key="1">
    <citation type="submission" date="2015-07" db="EMBL/GenBank/DDBJ databases">
        <title>Isolation and Genomic Characterization of a Novel Halophilic Metal-Reducing Deltaproteobacterium from the Deep Subsurface.</title>
        <authorList>
            <person name="Badalamenti J.P."/>
            <person name="Summers Z.M."/>
            <person name="Gralnick J.A."/>
            <person name="Bond D.R."/>
        </authorList>
    </citation>
    <scope>NUCLEOTIDE SEQUENCE [LARGE SCALE GENOMIC DNA]</scope>
    <source>
        <strain evidence="6 7">WTL</strain>
    </source>
</reference>
<accession>A0A0M3QFJ7</accession>
<evidence type="ECO:0000313" key="7">
    <source>
        <dbReference type="Proteomes" id="UP000057158"/>
    </source>
</evidence>
<dbReference type="PANTHER" id="PTHR30224:SF4">
    <property type="entry name" value="ELECTRON TRANSPORT PROTEIN YCCM-RELATED"/>
    <property type="match status" value="1"/>
</dbReference>
<keyword evidence="3 4" id="KW-0472">Membrane</keyword>
<dbReference type="AlphaFoldDB" id="A0A0M3QFJ7"/>
<name>A0A0M3QFJ7_9BACT</name>
<dbReference type="InterPro" id="IPR017896">
    <property type="entry name" value="4Fe4S_Fe-S-bd"/>
</dbReference>
<dbReference type="Pfam" id="PF12801">
    <property type="entry name" value="Fer4_5"/>
    <property type="match status" value="2"/>
</dbReference>
<evidence type="ECO:0000256" key="3">
    <source>
        <dbReference type="ARBA" id="ARBA00023136"/>
    </source>
</evidence>
<keyword evidence="7" id="KW-1185">Reference proteome</keyword>
<feature type="transmembrane region" description="Helical" evidence="4">
    <location>
        <begin position="62"/>
        <end position="91"/>
    </location>
</feature>
<feature type="domain" description="4Fe-4S ferredoxin-type" evidence="5">
    <location>
        <begin position="63"/>
        <end position="101"/>
    </location>
</feature>
<comment type="subcellular location">
    <subcellularLocation>
        <location evidence="1">Cell membrane</location>
    </subcellularLocation>
</comment>
<keyword evidence="4" id="KW-0812">Transmembrane</keyword>
<evidence type="ECO:0000259" key="5">
    <source>
        <dbReference type="Pfam" id="PF12801"/>
    </source>
</evidence>